<keyword evidence="1" id="KW-1133">Transmembrane helix</keyword>
<accession>A0A286UQ92</accession>
<name>A0A286UQ92_9AGAM</name>
<comment type="caution">
    <text evidence="2">The sequence shown here is derived from an EMBL/GenBank/DDBJ whole genome shotgun (WGS) entry which is preliminary data.</text>
</comment>
<keyword evidence="3" id="KW-1185">Reference proteome</keyword>
<reference evidence="2 3" key="1">
    <citation type="journal article" date="2017" name="Mol. Ecol.">
        <title>Comparative and population genomic landscape of Phellinus noxius: A hypervariable fungus causing root rot in trees.</title>
        <authorList>
            <person name="Chung C.L."/>
            <person name="Lee T.J."/>
            <person name="Akiba M."/>
            <person name="Lee H.H."/>
            <person name="Kuo T.H."/>
            <person name="Liu D."/>
            <person name="Ke H.M."/>
            <person name="Yokoi T."/>
            <person name="Roa M.B."/>
            <person name="Lu M.J."/>
            <person name="Chang Y.Y."/>
            <person name="Ann P.J."/>
            <person name="Tsai J.N."/>
            <person name="Chen C.Y."/>
            <person name="Tzean S.S."/>
            <person name="Ota Y."/>
            <person name="Hattori T."/>
            <person name="Sahashi N."/>
            <person name="Liou R.F."/>
            <person name="Kikuchi T."/>
            <person name="Tsai I.J."/>
        </authorList>
    </citation>
    <scope>NUCLEOTIDE SEQUENCE [LARGE SCALE GENOMIC DNA]</scope>
    <source>
        <strain evidence="2 3">FFPRI411160</strain>
    </source>
</reference>
<keyword evidence="1" id="KW-0812">Transmembrane</keyword>
<gene>
    <name evidence="2" type="ORF">PNOK_0166600</name>
</gene>
<evidence type="ECO:0000256" key="1">
    <source>
        <dbReference type="SAM" id="Phobius"/>
    </source>
</evidence>
<dbReference type="InParanoid" id="A0A286UQ92"/>
<feature type="transmembrane region" description="Helical" evidence="1">
    <location>
        <begin position="23"/>
        <end position="49"/>
    </location>
</feature>
<sequence>MLYFIAVMVPAIANIINYLLLPTQYAVIIVMNILTSLSIPCIVGSLLMFNLREAAQRGVNGGTNISLNARTEGTMVFT</sequence>
<dbReference type="AlphaFoldDB" id="A0A286UQ92"/>
<protein>
    <submittedName>
        <fullName evidence="2">Uncharacterized protein</fullName>
    </submittedName>
</protein>
<dbReference type="EMBL" id="NBII01000002">
    <property type="protein sequence ID" value="PAV21709.1"/>
    <property type="molecule type" value="Genomic_DNA"/>
</dbReference>
<evidence type="ECO:0000313" key="3">
    <source>
        <dbReference type="Proteomes" id="UP000217199"/>
    </source>
</evidence>
<dbReference type="OrthoDB" id="3247328at2759"/>
<keyword evidence="1" id="KW-0472">Membrane</keyword>
<organism evidence="2 3">
    <name type="scientific">Pyrrhoderma noxium</name>
    <dbReference type="NCBI Taxonomy" id="2282107"/>
    <lineage>
        <taxon>Eukaryota</taxon>
        <taxon>Fungi</taxon>
        <taxon>Dikarya</taxon>
        <taxon>Basidiomycota</taxon>
        <taxon>Agaricomycotina</taxon>
        <taxon>Agaricomycetes</taxon>
        <taxon>Hymenochaetales</taxon>
        <taxon>Hymenochaetaceae</taxon>
        <taxon>Pyrrhoderma</taxon>
    </lineage>
</organism>
<dbReference type="Proteomes" id="UP000217199">
    <property type="component" value="Unassembled WGS sequence"/>
</dbReference>
<proteinExistence type="predicted"/>
<evidence type="ECO:0000313" key="2">
    <source>
        <dbReference type="EMBL" id="PAV21709.1"/>
    </source>
</evidence>